<protein>
    <submittedName>
        <fullName evidence="1">SUKH-3 domain-containing protein</fullName>
    </submittedName>
</protein>
<accession>A0ABS8YMT1</accession>
<reference evidence="1 2" key="1">
    <citation type="submission" date="2021-11" db="EMBL/GenBank/DDBJ databases">
        <title>Draft genome sequence of Paenibacillus profundus YoMME, a new Gram-positive bacteria with exoelectrogenic properties.</title>
        <authorList>
            <person name="Hubenova Y."/>
            <person name="Hubenova E."/>
            <person name="Manasiev Y."/>
            <person name="Peykov S."/>
            <person name="Mitov M."/>
        </authorList>
    </citation>
    <scope>NUCLEOTIDE SEQUENCE [LARGE SCALE GENOMIC DNA]</scope>
    <source>
        <strain evidence="1 2">YoMME</strain>
    </source>
</reference>
<dbReference type="Pfam" id="PF14433">
    <property type="entry name" value="SUKH-3"/>
    <property type="match status" value="1"/>
</dbReference>
<dbReference type="Proteomes" id="UP001199916">
    <property type="component" value="Unassembled WGS sequence"/>
</dbReference>
<dbReference type="RefSeq" id="WP_233699129.1">
    <property type="nucleotide sequence ID" value="NZ_JAJNBZ010000041.1"/>
</dbReference>
<dbReference type="InterPro" id="IPR025850">
    <property type="entry name" value="SUKH-3"/>
</dbReference>
<sequence length="194" mass="22852">MKQGEKELTRQEQMVLLLKKAGWYEGRHVDISCFELRCREEGTDLFDSAKKFLQEFSGIDDMVFFKYHHDIPDSQCADSWYDYTFNFLPNALEEISYPEDYQEILTFAQEDCFCLGESGYYYPAVAAIGRSGKLYFKHDYENVVRVFDTLVQSMEHELENHDIVISSLYEKNEVLLPTLWGNKLFPVKRQNPFS</sequence>
<evidence type="ECO:0000313" key="1">
    <source>
        <dbReference type="EMBL" id="MCE5173120.1"/>
    </source>
</evidence>
<proteinExistence type="predicted"/>
<organism evidence="1 2">
    <name type="scientific">Paenibacillus profundus</name>
    <dbReference type="NCBI Taxonomy" id="1173085"/>
    <lineage>
        <taxon>Bacteria</taxon>
        <taxon>Bacillati</taxon>
        <taxon>Bacillota</taxon>
        <taxon>Bacilli</taxon>
        <taxon>Bacillales</taxon>
        <taxon>Paenibacillaceae</taxon>
        <taxon>Paenibacillus</taxon>
    </lineage>
</organism>
<comment type="caution">
    <text evidence="1">The sequence shown here is derived from an EMBL/GenBank/DDBJ whole genome shotgun (WGS) entry which is preliminary data.</text>
</comment>
<evidence type="ECO:0000313" key="2">
    <source>
        <dbReference type="Proteomes" id="UP001199916"/>
    </source>
</evidence>
<gene>
    <name evidence="1" type="ORF">LQV63_28050</name>
</gene>
<name>A0ABS8YMT1_9BACL</name>
<keyword evidence="2" id="KW-1185">Reference proteome</keyword>
<dbReference type="EMBL" id="JAJNBZ010000041">
    <property type="protein sequence ID" value="MCE5173120.1"/>
    <property type="molecule type" value="Genomic_DNA"/>
</dbReference>